<dbReference type="Proteomes" id="UP000481583">
    <property type="component" value="Unassembled WGS sequence"/>
</dbReference>
<protein>
    <submittedName>
        <fullName evidence="1">Uncharacterized protein</fullName>
    </submittedName>
</protein>
<dbReference type="RefSeq" id="WP_165243902.1">
    <property type="nucleotide sequence ID" value="NZ_JAAKZV010000268.1"/>
</dbReference>
<organism evidence="1 2">
    <name type="scientific">Streptomyces coryli</name>
    <dbReference type="NCBI Taxonomy" id="1128680"/>
    <lineage>
        <taxon>Bacteria</taxon>
        <taxon>Bacillati</taxon>
        <taxon>Actinomycetota</taxon>
        <taxon>Actinomycetes</taxon>
        <taxon>Kitasatosporales</taxon>
        <taxon>Streptomycetaceae</taxon>
        <taxon>Streptomyces</taxon>
    </lineage>
</organism>
<gene>
    <name evidence="1" type="ORF">G5C51_35580</name>
</gene>
<comment type="caution">
    <text evidence="1">The sequence shown here is derived from an EMBL/GenBank/DDBJ whole genome shotgun (WGS) entry which is preliminary data.</text>
</comment>
<dbReference type="EMBL" id="JAAKZV010000268">
    <property type="protein sequence ID" value="NGN69195.1"/>
    <property type="molecule type" value="Genomic_DNA"/>
</dbReference>
<reference evidence="1 2" key="1">
    <citation type="submission" date="2020-02" db="EMBL/GenBank/DDBJ databases">
        <title>Whole-genome analyses of novel actinobacteria.</title>
        <authorList>
            <person name="Sahin N."/>
        </authorList>
    </citation>
    <scope>NUCLEOTIDE SEQUENCE [LARGE SCALE GENOMIC DNA]</scope>
    <source>
        <strain evidence="1 2">A7024</strain>
    </source>
</reference>
<evidence type="ECO:0000313" key="1">
    <source>
        <dbReference type="EMBL" id="NGN69195.1"/>
    </source>
</evidence>
<evidence type="ECO:0000313" key="2">
    <source>
        <dbReference type="Proteomes" id="UP000481583"/>
    </source>
</evidence>
<dbReference type="AlphaFoldDB" id="A0A6G4UAC5"/>
<proteinExistence type="predicted"/>
<keyword evidence="2" id="KW-1185">Reference proteome</keyword>
<accession>A0A6G4UAC5</accession>
<name>A0A6G4UAC5_9ACTN</name>
<sequence length="68" mass="7462">MDTDNALTPERISAEILRLEALRETTVQQLAAHTLPAGKAVRRIVAVQHDLRALRERAMEQAAGNSVS</sequence>